<dbReference type="Pfam" id="PF00271">
    <property type="entry name" value="Helicase_C"/>
    <property type="match status" value="1"/>
</dbReference>
<feature type="region of interest" description="Disordered" evidence="10">
    <location>
        <begin position="1020"/>
        <end position="1048"/>
    </location>
</feature>
<dbReference type="GO" id="GO:0016887">
    <property type="term" value="F:ATP hydrolysis activity"/>
    <property type="evidence" value="ECO:0007669"/>
    <property type="project" value="RHEA"/>
</dbReference>
<reference evidence="14" key="1">
    <citation type="journal article" date="2012" name="Science">
        <title>The Paleozoic origin of enzymatic lignin decomposition reconstructed from 31 fungal genomes.</title>
        <authorList>
            <person name="Floudas D."/>
            <person name="Binder M."/>
            <person name="Riley R."/>
            <person name="Barry K."/>
            <person name="Blanchette R.A."/>
            <person name="Henrissat B."/>
            <person name="Martinez A.T."/>
            <person name="Otillar R."/>
            <person name="Spatafora J.W."/>
            <person name="Yadav J.S."/>
            <person name="Aerts A."/>
            <person name="Benoit I."/>
            <person name="Boyd A."/>
            <person name="Carlson A."/>
            <person name="Copeland A."/>
            <person name="Coutinho P.M."/>
            <person name="de Vries R.P."/>
            <person name="Ferreira P."/>
            <person name="Findley K."/>
            <person name="Foster B."/>
            <person name="Gaskell J."/>
            <person name="Glotzer D."/>
            <person name="Gorecki P."/>
            <person name="Heitman J."/>
            <person name="Hesse C."/>
            <person name="Hori C."/>
            <person name="Igarashi K."/>
            <person name="Jurgens J.A."/>
            <person name="Kallen N."/>
            <person name="Kersten P."/>
            <person name="Kohler A."/>
            <person name="Kuees U."/>
            <person name="Kumar T.K.A."/>
            <person name="Kuo A."/>
            <person name="LaButti K."/>
            <person name="Larrondo L.F."/>
            <person name="Lindquist E."/>
            <person name="Ling A."/>
            <person name="Lombard V."/>
            <person name="Lucas S."/>
            <person name="Lundell T."/>
            <person name="Martin R."/>
            <person name="McLaughlin D.J."/>
            <person name="Morgenstern I."/>
            <person name="Morin E."/>
            <person name="Murat C."/>
            <person name="Nagy L.G."/>
            <person name="Nolan M."/>
            <person name="Ohm R.A."/>
            <person name="Patyshakuliyeva A."/>
            <person name="Rokas A."/>
            <person name="Ruiz-Duenas F.J."/>
            <person name="Sabat G."/>
            <person name="Salamov A."/>
            <person name="Samejima M."/>
            <person name="Schmutz J."/>
            <person name="Slot J.C."/>
            <person name="St John F."/>
            <person name="Stenlid J."/>
            <person name="Sun H."/>
            <person name="Sun S."/>
            <person name="Syed K."/>
            <person name="Tsang A."/>
            <person name="Wiebenga A."/>
            <person name="Young D."/>
            <person name="Pisabarro A."/>
            <person name="Eastwood D.C."/>
            <person name="Martin F."/>
            <person name="Cullen D."/>
            <person name="Grigoriev I.V."/>
            <person name="Hibbett D.S."/>
        </authorList>
    </citation>
    <scope>NUCLEOTIDE SEQUENCE [LARGE SCALE GENOMIC DNA]</scope>
    <source>
        <strain evidence="14">RWD-64-598 SS2</strain>
    </source>
</reference>
<dbReference type="SMART" id="SM00487">
    <property type="entry name" value="DEXDc"/>
    <property type="match status" value="1"/>
</dbReference>
<evidence type="ECO:0000259" key="11">
    <source>
        <dbReference type="PROSITE" id="PS51192"/>
    </source>
</evidence>
<comment type="caution">
    <text evidence="13">The sequence shown here is derived from an EMBL/GenBank/DDBJ whole genome shotgun (WGS) entry which is preliminary data.</text>
</comment>
<dbReference type="GO" id="GO:0000400">
    <property type="term" value="F:four-way junction DNA binding"/>
    <property type="evidence" value="ECO:0007669"/>
    <property type="project" value="TreeGrafter"/>
</dbReference>
<dbReference type="CDD" id="cd12091">
    <property type="entry name" value="FANCM_ID"/>
    <property type="match status" value="1"/>
</dbReference>
<evidence type="ECO:0000259" key="12">
    <source>
        <dbReference type="PROSITE" id="PS51194"/>
    </source>
</evidence>
<feature type="compositionally biased region" description="Polar residues" evidence="10">
    <location>
        <begin position="971"/>
        <end position="992"/>
    </location>
</feature>
<evidence type="ECO:0000256" key="8">
    <source>
        <dbReference type="ARBA" id="ARBA00047995"/>
    </source>
</evidence>
<dbReference type="GO" id="GO:0036297">
    <property type="term" value="P:interstrand cross-link repair"/>
    <property type="evidence" value="ECO:0007669"/>
    <property type="project" value="TreeGrafter"/>
</dbReference>
<feature type="compositionally biased region" description="Pro residues" evidence="10">
    <location>
        <begin position="32"/>
        <end position="45"/>
    </location>
</feature>
<evidence type="ECO:0000256" key="7">
    <source>
        <dbReference type="ARBA" id="ARBA00023242"/>
    </source>
</evidence>
<keyword evidence="5" id="KW-0347">Helicase</keyword>
<dbReference type="GO" id="GO:0009378">
    <property type="term" value="F:four-way junction helicase activity"/>
    <property type="evidence" value="ECO:0007669"/>
    <property type="project" value="TreeGrafter"/>
</dbReference>
<dbReference type="InterPro" id="IPR001650">
    <property type="entry name" value="Helicase_C-like"/>
</dbReference>
<dbReference type="EMBL" id="JH711573">
    <property type="protein sequence ID" value="EIW86508.1"/>
    <property type="molecule type" value="Genomic_DNA"/>
</dbReference>
<gene>
    <name evidence="13" type="ORF">CONPUDRAFT_95054</name>
</gene>
<dbReference type="Proteomes" id="UP000053558">
    <property type="component" value="Unassembled WGS sequence"/>
</dbReference>
<dbReference type="GO" id="GO:0005634">
    <property type="term" value="C:nucleus"/>
    <property type="evidence" value="ECO:0007669"/>
    <property type="project" value="UniProtKB-SubCell"/>
</dbReference>
<organism evidence="13 14">
    <name type="scientific">Coniophora puteana (strain RWD-64-598)</name>
    <name type="common">Brown rot fungus</name>
    <dbReference type="NCBI Taxonomy" id="741705"/>
    <lineage>
        <taxon>Eukaryota</taxon>
        <taxon>Fungi</taxon>
        <taxon>Dikarya</taxon>
        <taxon>Basidiomycota</taxon>
        <taxon>Agaricomycotina</taxon>
        <taxon>Agaricomycetes</taxon>
        <taxon>Agaricomycetidae</taxon>
        <taxon>Boletales</taxon>
        <taxon>Coniophorineae</taxon>
        <taxon>Coniophoraceae</taxon>
        <taxon>Coniophora</taxon>
    </lineage>
</organism>
<feature type="compositionally biased region" description="Basic residues" evidence="10">
    <location>
        <begin position="839"/>
        <end position="848"/>
    </location>
</feature>
<dbReference type="InterPro" id="IPR027417">
    <property type="entry name" value="P-loop_NTPase"/>
</dbReference>
<dbReference type="GO" id="GO:0005524">
    <property type="term" value="F:ATP binding"/>
    <property type="evidence" value="ECO:0007669"/>
    <property type="project" value="UniProtKB-UniRule"/>
</dbReference>
<dbReference type="PANTHER" id="PTHR14025:SF20">
    <property type="entry name" value="FANCONI ANEMIA GROUP M PROTEIN"/>
    <property type="match status" value="1"/>
</dbReference>
<evidence type="ECO:0000256" key="2">
    <source>
        <dbReference type="ARBA" id="ARBA00009889"/>
    </source>
</evidence>
<evidence type="ECO:0000256" key="9">
    <source>
        <dbReference type="RuleBase" id="RU367027"/>
    </source>
</evidence>
<feature type="domain" description="Helicase C-terminal" evidence="12">
    <location>
        <begin position="553"/>
        <end position="721"/>
    </location>
</feature>
<feature type="region of interest" description="Disordered" evidence="10">
    <location>
        <begin position="749"/>
        <end position="775"/>
    </location>
</feature>
<feature type="compositionally biased region" description="Acidic residues" evidence="10">
    <location>
        <begin position="51"/>
        <end position="63"/>
    </location>
</feature>
<keyword evidence="4 13" id="KW-0378">Hydrolase</keyword>
<feature type="compositionally biased region" description="Polar residues" evidence="10">
    <location>
        <begin position="124"/>
        <end position="140"/>
    </location>
</feature>
<sequence>MSSSDYYDDDPFDSVVLNGLDEIEAAYSTSQPPNPPAQQPKPAPPKHTESDDMFDDFSFDIPDDELRKLDAMSNAADQRKPQSVAGPSRPSNTVQRTLHGDVLQPTTHSKKASTSKPKSAHTLKPSSRNNSFGQQAPQTKQWDHTEFAKSGWKKPKSAKGKGKALKDVDEDADEAEENVEFEQFPAPFVPVGCPPPMKLHVDMLEAKHWIYPLNKPRRDYQYNIVRHCLFDNTLVALPTGLGKTFIAGVVMLNYYRWFPEGKVVFVAPTKPLVAQQIDACHKTCGIPGSDAVELTGNNPRPYRSQMWETKRVFYMTPQTLLNDLISDNCDPGSIVLLVVDEAHKGTGDYAYAQVVRYLMAKNPHFRVLALTATPGSNPEAVQAIVDSLHISRIEIRNEASLDLIEYMHKKEIKQHIVHMSEDIERAKSLLKRVMENVGKPLINASILPPLDMVKLHPYRCTALVQQIGAQRNSQKWAMGALSRLSNLARCMGYLLESSASMCYHSLQEFASGNSASKKIAEGDDFKALARELQTQLDHGSSLHPKMELLKDLLVQHFGTRMGEDEDGGEDTRAMVFITFRDCVDEVVNVLNQENPLIRATRFIGQGTDKSGRKGFAQKEQLQTIQKFKDGTFNVLVSTSIGEEGLDIGEVDMIVCYDAQKTPIRMLQRVGRTGRKRAGYVHVLLAETREEANWDKAQETYEDLQKAIVRGDQVELYGDVPRLLPDHAKPQPLEKVMEIEAYSRDVPLLRKKSSAVGGDDPSGKGKKRKRNDDIARNIPAGAATGFVSVAELLVKKPKKKKKRVFNEDAGEDDSTDMELESGILDIRRTVSTPAETSSSKKTKSAKLRKSATTVTSKPEKASTARKKAAKKKQLPQVIDDEDDLNLGQDTLLAKRRPDTSASSTTRANARTQRSLSLSSTERSPQQQSVLPPYDEELSGISQRRLSPLTAQKHDVIELTSSPVPSRSASPSWKNIDQSKASTSSNTSDKNSVQRPLAQDSDLVSPPKSMAWLIESDEDPDIHIVDSSPMAPKHSSQKASVPPYQTPSKRNIIERPTSTRARMFDDSVIIVEPGSSSPLVGLSALDNTSSPEHAFPEATFAVRPLGQPRLKRRPAMVDSSPSMPPPPQKRLQRRNSEDPDSPAPVQAPPPPRMKRQRIRMKYNAWLNGEAAHSGDEVSEGASCSDDDQESESDRRFLQEPPETQVSPSYDQTVAYRQGLMTQAPLGGPLFANRPVRGGPYLHNETMRRRPLVSSSPVRTDGEPDEYEYGSFIVQDDAEIIYEGPSSDAG</sequence>
<feature type="compositionally biased region" description="Acidic residues" evidence="10">
    <location>
        <begin position="807"/>
        <end position="818"/>
    </location>
</feature>
<feature type="region of interest" description="Disordered" evidence="10">
    <location>
        <begin position="1096"/>
        <end position="1154"/>
    </location>
</feature>
<protein>
    <recommendedName>
        <fullName evidence="9">ATP-dependent DNA helicase</fullName>
        <ecNumber evidence="9">3.6.4.12</ecNumber>
    </recommendedName>
</protein>
<dbReference type="SMART" id="SM00490">
    <property type="entry name" value="HELICc"/>
    <property type="match status" value="1"/>
</dbReference>
<dbReference type="InterPro" id="IPR039686">
    <property type="entry name" value="FANCM/Mph1-like_ID"/>
</dbReference>
<keyword evidence="6" id="KW-0067">ATP-binding</keyword>
<dbReference type="Gene3D" id="3.40.50.300">
    <property type="entry name" value="P-loop containing nucleotide triphosphate hydrolases"/>
    <property type="match status" value="2"/>
</dbReference>
<evidence type="ECO:0000256" key="3">
    <source>
        <dbReference type="ARBA" id="ARBA00022741"/>
    </source>
</evidence>
<dbReference type="RefSeq" id="XP_007763299.1">
    <property type="nucleotide sequence ID" value="XM_007765109.1"/>
</dbReference>
<feature type="compositionally biased region" description="Basic residues" evidence="10">
    <location>
        <begin position="108"/>
        <end position="121"/>
    </location>
</feature>
<feature type="region of interest" description="Disordered" evidence="10">
    <location>
        <begin position="1169"/>
        <end position="1207"/>
    </location>
</feature>
<dbReference type="InterPro" id="IPR044749">
    <property type="entry name" value="FANCM_DEXDc"/>
</dbReference>
<comment type="similarity">
    <text evidence="2 9">Belongs to the DEAD box helicase family. DEAH subfamily. FANCM sub-subfamily.</text>
</comment>
<feature type="compositionally biased region" description="Polar residues" evidence="10">
    <location>
        <begin position="898"/>
        <end position="928"/>
    </location>
</feature>
<feature type="region of interest" description="Disordered" evidence="10">
    <location>
        <begin position="1234"/>
        <end position="1263"/>
    </location>
</feature>
<evidence type="ECO:0000256" key="4">
    <source>
        <dbReference type="ARBA" id="ARBA00022801"/>
    </source>
</evidence>
<feature type="compositionally biased region" description="Basic residues" evidence="10">
    <location>
        <begin position="862"/>
        <end position="872"/>
    </location>
</feature>
<dbReference type="InterPro" id="IPR014001">
    <property type="entry name" value="Helicase_ATP-bd"/>
</dbReference>
<dbReference type="GeneID" id="19211677"/>
<feature type="region of interest" description="Disordered" evidence="10">
    <location>
        <begin position="954"/>
        <end position="1003"/>
    </location>
</feature>
<accession>A0A5M3N5C4</accession>
<dbReference type="PROSITE" id="PS51192">
    <property type="entry name" value="HELICASE_ATP_BIND_1"/>
    <property type="match status" value="1"/>
</dbReference>
<dbReference type="OMA" id="HWIYPLN"/>
<evidence type="ECO:0000256" key="1">
    <source>
        <dbReference type="ARBA" id="ARBA00004123"/>
    </source>
</evidence>
<evidence type="ECO:0000313" key="14">
    <source>
        <dbReference type="Proteomes" id="UP000053558"/>
    </source>
</evidence>
<feature type="compositionally biased region" description="Basic residues" evidence="10">
    <location>
        <begin position="151"/>
        <end position="163"/>
    </location>
</feature>
<dbReference type="KEGG" id="cput:CONPUDRAFT_95054"/>
<evidence type="ECO:0000256" key="10">
    <source>
        <dbReference type="SAM" id="MobiDB-lite"/>
    </source>
</evidence>
<feature type="compositionally biased region" description="Pro residues" evidence="10">
    <location>
        <begin position="1139"/>
        <end position="1149"/>
    </location>
</feature>
<dbReference type="CDD" id="cd18033">
    <property type="entry name" value="DEXDc_FANCM"/>
    <property type="match status" value="1"/>
</dbReference>
<name>A0A5M3N5C4_CONPW</name>
<dbReference type="EC" id="3.6.4.12" evidence="9"/>
<comment type="catalytic activity">
    <reaction evidence="8 9">
        <text>ATP + H2O = ADP + phosphate + H(+)</text>
        <dbReference type="Rhea" id="RHEA:13065"/>
        <dbReference type="ChEBI" id="CHEBI:15377"/>
        <dbReference type="ChEBI" id="CHEBI:15378"/>
        <dbReference type="ChEBI" id="CHEBI:30616"/>
        <dbReference type="ChEBI" id="CHEBI:43474"/>
        <dbReference type="ChEBI" id="CHEBI:456216"/>
        <dbReference type="EC" id="3.6.4.12"/>
    </reaction>
</comment>
<dbReference type="InterPro" id="IPR011545">
    <property type="entry name" value="DEAD/DEAH_box_helicase_dom"/>
</dbReference>
<dbReference type="PROSITE" id="PS51194">
    <property type="entry name" value="HELICASE_CTER"/>
    <property type="match status" value="1"/>
</dbReference>
<feature type="region of interest" description="Disordered" evidence="10">
    <location>
        <begin position="25"/>
        <end position="175"/>
    </location>
</feature>
<proteinExistence type="inferred from homology"/>
<keyword evidence="14" id="KW-1185">Reference proteome</keyword>
<comment type="subunit">
    <text evidence="9">Interacts with the MHF histone-fold complex to form the FANCM-MHF complex.</text>
</comment>
<dbReference type="OrthoDB" id="164902at2759"/>
<dbReference type="GO" id="GO:0043138">
    <property type="term" value="F:3'-5' DNA helicase activity"/>
    <property type="evidence" value="ECO:0007669"/>
    <property type="project" value="InterPro"/>
</dbReference>
<dbReference type="FunFam" id="3.40.50.300:FF:000861">
    <property type="entry name" value="Fanconi anemia, complementation group M"/>
    <property type="match status" value="1"/>
</dbReference>
<evidence type="ECO:0000313" key="13">
    <source>
        <dbReference type="EMBL" id="EIW86508.1"/>
    </source>
</evidence>
<evidence type="ECO:0000256" key="6">
    <source>
        <dbReference type="ARBA" id="ARBA00022840"/>
    </source>
</evidence>
<comment type="function">
    <text evidence="9">ATP-dependent DNA helicase involved in DNA damage repair by homologous recombination and in genome maintenance. Capable of unwinding D-loops. Plays a role in limiting crossover recombinants during mitotic DNA double-strand break (DSB) repair. Component of a FANCM-MHF complex which promotes gene conversion at blocked replication forks, probably by reversal of the stalled fork.</text>
</comment>
<dbReference type="SUPFAM" id="SSF52540">
    <property type="entry name" value="P-loop containing nucleoside triphosphate hydrolases"/>
    <property type="match status" value="1"/>
</dbReference>
<feature type="compositionally biased region" description="Low complexity" evidence="10">
    <location>
        <begin position="959"/>
        <end position="970"/>
    </location>
</feature>
<dbReference type="GO" id="GO:0045003">
    <property type="term" value="P:double-strand break repair via synthesis-dependent strand annealing"/>
    <property type="evidence" value="ECO:0007669"/>
    <property type="project" value="TreeGrafter"/>
</dbReference>
<comment type="subcellular location">
    <subcellularLocation>
        <location evidence="1 9">Nucleus</location>
    </subcellularLocation>
</comment>
<evidence type="ECO:0000256" key="5">
    <source>
        <dbReference type="ARBA" id="ARBA00022806"/>
    </source>
</evidence>
<feature type="region of interest" description="Disordered" evidence="10">
    <location>
        <begin position="799"/>
        <end position="931"/>
    </location>
</feature>
<dbReference type="CDD" id="cd18801">
    <property type="entry name" value="SF2_C_FANCM_Hef"/>
    <property type="match status" value="1"/>
</dbReference>
<dbReference type="PANTHER" id="PTHR14025">
    <property type="entry name" value="FANCONI ANEMIA GROUP M FANCM FAMILY MEMBER"/>
    <property type="match status" value="1"/>
</dbReference>
<feature type="domain" description="Helicase ATP-binding" evidence="11">
    <location>
        <begin position="224"/>
        <end position="392"/>
    </location>
</feature>
<dbReference type="Pfam" id="PF00270">
    <property type="entry name" value="DEAD"/>
    <property type="match status" value="1"/>
</dbReference>
<keyword evidence="3" id="KW-0547">Nucleotide-binding</keyword>
<keyword evidence="7" id="KW-0539">Nucleus</keyword>